<feature type="transmembrane region" description="Helical" evidence="23">
    <location>
        <begin position="898"/>
        <end position="919"/>
    </location>
</feature>
<dbReference type="PROSITE" id="PS01047">
    <property type="entry name" value="HMA_1"/>
    <property type="match status" value="3"/>
</dbReference>
<evidence type="ECO:0000256" key="5">
    <source>
        <dbReference type="ARBA" id="ARBA00022448"/>
    </source>
</evidence>
<evidence type="ECO:0000256" key="14">
    <source>
        <dbReference type="ARBA" id="ARBA00022842"/>
    </source>
</evidence>
<dbReference type="SFLD" id="SFLDG00002">
    <property type="entry name" value="C1.7:_P-type_atpase_like"/>
    <property type="match status" value="1"/>
</dbReference>
<keyword evidence="11 23" id="KW-0547">Nucleotide-binding</keyword>
<keyword evidence="17" id="KW-0186">Copper</keyword>
<keyword evidence="6 23" id="KW-1003">Cell membrane</keyword>
<dbReference type="SFLD" id="SFLDF00027">
    <property type="entry name" value="p-type_atpase"/>
    <property type="match status" value="1"/>
</dbReference>
<dbReference type="PANTHER" id="PTHR43520:SF6">
    <property type="entry name" value="COPPER-EXPORTING P-TYPE ATPASE"/>
    <property type="match status" value="1"/>
</dbReference>
<keyword evidence="5" id="KW-0813">Transport</keyword>
<evidence type="ECO:0000259" key="24">
    <source>
        <dbReference type="PROSITE" id="PS50846"/>
    </source>
</evidence>
<dbReference type="GO" id="GO:0005507">
    <property type="term" value="F:copper ion binding"/>
    <property type="evidence" value="ECO:0007669"/>
    <property type="project" value="TreeGrafter"/>
</dbReference>
<feature type="domain" description="HMA" evidence="24">
    <location>
        <begin position="1"/>
        <end position="64"/>
    </location>
</feature>
<dbReference type="Gene3D" id="3.40.1110.10">
    <property type="entry name" value="Calcium-transporting ATPase, cytoplasmic domain N"/>
    <property type="match status" value="1"/>
</dbReference>
<dbReference type="OrthoDB" id="9814270at2"/>
<dbReference type="GO" id="GO:0016887">
    <property type="term" value="F:ATP hydrolysis activity"/>
    <property type="evidence" value="ECO:0007669"/>
    <property type="project" value="InterPro"/>
</dbReference>
<dbReference type="Proteomes" id="UP000253769">
    <property type="component" value="Unassembled WGS sequence"/>
</dbReference>
<evidence type="ECO:0000256" key="2">
    <source>
        <dbReference type="ARBA" id="ARBA00006024"/>
    </source>
</evidence>
<dbReference type="SUPFAM" id="SSF81653">
    <property type="entry name" value="Calcium ATPase, transduction domain A"/>
    <property type="match status" value="1"/>
</dbReference>
<keyword evidence="8 23" id="KW-0812">Transmembrane</keyword>
<dbReference type="GO" id="GO:0005886">
    <property type="term" value="C:plasma membrane"/>
    <property type="evidence" value="ECO:0007669"/>
    <property type="project" value="UniProtKB-SubCell"/>
</dbReference>
<comment type="catalytic activity">
    <reaction evidence="22">
        <text>Cu(+)(in) + ATP + H2O = Cu(+)(out) + ADP + phosphate + H(+)</text>
        <dbReference type="Rhea" id="RHEA:25792"/>
        <dbReference type="ChEBI" id="CHEBI:15377"/>
        <dbReference type="ChEBI" id="CHEBI:15378"/>
        <dbReference type="ChEBI" id="CHEBI:30616"/>
        <dbReference type="ChEBI" id="CHEBI:43474"/>
        <dbReference type="ChEBI" id="CHEBI:49552"/>
        <dbReference type="ChEBI" id="CHEBI:456216"/>
        <dbReference type="EC" id="7.2.2.8"/>
    </reaction>
</comment>
<accession>A0A369WQJ7</accession>
<evidence type="ECO:0000256" key="22">
    <source>
        <dbReference type="ARBA" id="ARBA00049289"/>
    </source>
</evidence>
<evidence type="ECO:0000256" key="12">
    <source>
        <dbReference type="ARBA" id="ARBA00022796"/>
    </source>
</evidence>
<dbReference type="SUPFAM" id="SSF56784">
    <property type="entry name" value="HAD-like"/>
    <property type="match status" value="1"/>
</dbReference>
<proteinExistence type="inferred from homology"/>
<keyword evidence="26" id="KW-1185">Reference proteome</keyword>
<evidence type="ECO:0000256" key="1">
    <source>
        <dbReference type="ARBA" id="ARBA00004651"/>
    </source>
</evidence>
<dbReference type="NCBIfam" id="TIGR01494">
    <property type="entry name" value="ATPase_P-type"/>
    <property type="match status" value="1"/>
</dbReference>
<dbReference type="Gene3D" id="3.30.70.100">
    <property type="match status" value="3"/>
</dbReference>
<feature type="domain" description="HMA" evidence="24">
    <location>
        <begin position="72"/>
        <end position="135"/>
    </location>
</feature>
<keyword evidence="13 23" id="KW-0067">ATP-binding</keyword>
<dbReference type="NCBIfam" id="TIGR01511">
    <property type="entry name" value="ATPase-IB1_Cu"/>
    <property type="match status" value="1"/>
</dbReference>
<keyword evidence="16 23" id="KW-1133">Transmembrane helix</keyword>
<evidence type="ECO:0000256" key="11">
    <source>
        <dbReference type="ARBA" id="ARBA00022741"/>
    </source>
</evidence>
<evidence type="ECO:0000256" key="20">
    <source>
        <dbReference type="ARBA" id="ARBA00029719"/>
    </source>
</evidence>
<dbReference type="EMBL" id="QQOH01000002">
    <property type="protein sequence ID" value="RDE22836.1"/>
    <property type="molecule type" value="Genomic_DNA"/>
</dbReference>
<dbReference type="InterPro" id="IPR023298">
    <property type="entry name" value="ATPase_P-typ_TM_dom_sf"/>
</dbReference>
<evidence type="ECO:0000256" key="9">
    <source>
        <dbReference type="ARBA" id="ARBA00022723"/>
    </source>
</evidence>
<dbReference type="NCBIfam" id="TIGR01525">
    <property type="entry name" value="ATPase-IB_hvy"/>
    <property type="match status" value="1"/>
</dbReference>
<evidence type="ECO:0000256" key="4">
    <source>
        <dbReference type="ARBA" id="ARBA00015102"/>
    </source>
</evidence>
<feature type="transmembrane region" description="Helical" evidence="23">
    <location>
        <begin position="377"/>
        <end position="394"/>
    </location>
</feature>
<evidence type="ECO:0000256" key="13">
    <source>
        <dbReference type="ARBA" id="ARBA00022840"/>
    </source>
</evidence>
<evidence type="ECO:0000256" key="16">
    <source>
        <dbReference type="ARBA" id="ARBA00022989"/>
    </source>
</evidence>
<dbReference type="InterPro" id="IPR001757">
    <property type="entry name" value="P_typ_ATPase"/>
</dbReference>
<dbReference type="InterPro" id="IPR017969">
    <property type="entry name" value="Heavy-metal-associated_CS"/>
</dbReference>
<dbReference type="CDD" id="cd00371">
    <property type="entry name" value="HMA"/>
    <property type="match status" value="3"/>
</dbReference>
<dbReference type="GO" id="GO:0043682">
    <property type="term" value="F:P-type divalent copper transporter activity"/>
    <property type="evidence" value="ECO:0007669"/>
    <property type="project" value="TreeGrafter"/>
</dbReference>
<dbReference type="InterPro" id="IPR027256">
    <property type="entry name" value="P-typ_ATPase_IB"/>
</dbReference>
<evidence type="ECO:0000256" key="23">
    <source>
        <dbReference type="RuleBase" id="RU362081"/>
    </source>
</evidence>
<dbReference type="FunFam" id="3.40.50.1000:FF:000020">
    <property type="entry name" value="Probable cation-transporting P-type ATPase"/>
    <property type="match status" value="1"/>
</dbReference>
<feature type="transmembrane region" description="Helical" evidence="23">
    <location>
        <begin position="873"/>
        <end position="892"/>
    </location>
</feature>
<dbReference type="GO" id="GO:0060003">
    <property type="term" value="P:copper ion export"/>
    <property type="evidence" value="ECO:0007669"/>
    <property type="project" value="UniProtKB-ARBA"/>
</dbReference>
<evidence type="ECO:0000256" key="18">
    <source>
        <dbReference type="ARBA" id="ARBA00023065"/>
    </source>
</evidence>
<dbReference type="GO" id="GO:0005524">
    <property type="term" value="F:ATP binding"/>
    <property type="evidence" value="ECO:0007669"/>
    <property type="project" value="UniProtKB-UniRule"/>
</dbReference>
<dbReference type="RefSeq" id="WP_114695469.1">
    <property type="nucleotide sequence ID" value="NZ_QQOH01000002.1"/>
</dbReference>
<dbReference type="SUPFAM" id="SSF55008">
    <property type="entry name" value="HMA, heavy metal-associated domain"/>
    <property type="match status" value="3"/>
</dbReference>
<evidence type="ECO:0000256" key="10">
    <source>
        <dbReference type="ARBA" id="ARBA00022737"/>
    </source>
</evidence>
<dbReference type="Gene3D" id="3.40.50.1000">
    <property type="entry name" value="HAD superfamily/HAD-like"/>
    <property type="match status" value="1"/>
</dbReference>
<keyword evidence="15" id="KW-1278">Translocase</keyword>
<evidence type="ECO:0000256" key="6">
    <source>
        <dbReference type="ARBA" id="ARBA00022475"/>
    </source>
</evidence>
<dbReference type="Pfam" id="PF00122">
    <property type="entry name" value="E1-E2_ATPase"/>
    <property type="match status" value="1"/>
</dbReference>
<feature type="transmembrane region" description="Helical" evidence="23">
    <location>
        <begin position="556"/>
        <end position="579"/>
    </location>
</feature>
<evidence type="ECO:0000256" key="21">
    <source>
        <dbReference type="ARBA" id="ARBA00033239"/>
    </source>
</evidence>
<dbReference type="PROSITE" id="PS00154">
    <property type="entry name" value="ATPASE_E1_E2"/>
    <property type="match status" value="1"/>
</dbReference>
<feature type="transmembrane region" description="Helical" evidence="23">
    <location>
        <begin position="528"/>
        <end position="550"/>
    </location>
</feature>
<evidence type="ECO:0000256" key="17">
    <source>
        <dbReference type="ARBA" id="ARBA00023008"/>
    </source>
</evidence>
<dbReference type="PROSITE" id="PS50846">
    <property type="entry name" value="HMA_2"/>
    <property type="match status" value="3"/>
</dbReference>
<feature type="transmembrane region" description="Helical" evidence="23">
    <location>
        <begin position="346"/>
        <end position="365"/>
    </location>
</feature>
<keyword evidence="7" id="KW-0597">Phosphoprotein</keyword>
<dbReference type="PRINTS" id="PR00120">
    <property type="entry name" value="HATPASE"/>
</dbReference>
<keyword evidence="12" id="KW-0187">Copper transport</keyword>
<dbReference type="CDD" id="cd02094">
    <property type="entry name" value="P-type_ATPase_Cu-like"/>
    <property type="match status" value="1"/>
</dbReference>
<feature type="transmembrane region" description="Helical" evidence="23">
    <location>
        <begin position="308"/>
        <end position="334"/>
    </location>
</feature>
<keyword evidence="14" id="KW-0460">Magnesium</keyword>
<evidence type="ECO:0000256" key="19">
    <source>
        <dbReference type="ARBA" id="ARBA00023136"/>
    </source>
</evidence>
<keyword evidence="18" id="KW-0406">Ion transport</keyword>
<dbReference type="InterPro" id="IPR023214">
    <property type="entry name" value="HAD_sf"/>
</dbReference>
<dbReference type="PANTHER" id="PTHR43520">
    <property type="entry name" value="ATP7, ISOFORM B"/>
    <property type="match status" value="1"/>
</dbReference>
<dbReference type="InterPro" id="IPR006121">
    <property type="entry name" value="HMA_dom"/>
</dbReference>
<dbReference type="GO" id="GO:0140581">
    <property type="term" value="F:P-type monovalent copper transporter activity"/>
    <property type="evidence" value="ECO:0007669"/>
    <property type="project" value="UniProtKB-EC"/>
</dbReference>
<organism evidence="25 26">
    <name type="scientific">Motiliproteus coralliicola</name>
    <dbReference type="NCBI Taxonomy" id="2283196"/>
    <lineage>
        <taxon>Bacteria</taxon>
        <taxon>Pseudomonadati</taxon>
        <taxon>Pseudomonadota</taxon>
        <taxon>Gammaproteobacteria</taxon>
        <taxon>Oceanospirillales</taxon>
        <taxon>Oceanospirillaceae</taxon>
        <taxon>Motiliproteus</taxon>
    </lineage>
</organism>
<dbReference type="InterPro" id="IPR044492">
    <property type="entry name" value="P_typ_ATPase_HD_dom"/>
</dbReference>
<feature type="transmembrane region" description="Helical" evidence="23">
    <location>
        <begin position="282"/>
        <end position="302"/>
    </location>
</feature>
<evidence type="ECO:0000313" key="25">
    <source>
        <dbReference type="EMBL" id="RDE22836.1"/>
    </source>
</evidence>
<keyword evidence="10" id="KW-0677">Repeat</keyword>
<dbReference type="InterPro" id="IPR059000">
    <property type="entry name" value="ATPase_P-type_domA"/>
</dbReference>
<dbReference type="SFLD" id="SFLDS00003">
    <property type="entry name" value="Haloacid_Dehalogenase"/>
    <property type="match status" value="1"/>
</dbReference>
<feature type="domain" description="HMA" evidence="24">
    <location>
        <begin position="191"/>
        <end position="254"/>
    </location>
</feature>
<dbReference type="PRINTS" id="PR00119">
    <property type="entry name" value="CATATPASE"/>
</dbReference>
<evidence type="ECO:0000256" key="7">
    <source>
        <dbReference type="ARBA" id="ARBA00022553"/>
    </source>
</evidence>
<dbReference type="InterPro" id="IPR008250">
    <property type="entry name" value="ATPase_P-typ_transduc_dom_A_sf"/>
</dbReference>
<protein>
    <recommendedName>
        <fullName evidence="4">Copper-exporting P-type ATPase</fullName>
        <ecNumber evidence="3">7.2.2.8</ecNumber>
    </recommendedName>
    <alternativeName>
        <fullName evidence="20">Copper-exporting P-type ATPase A</fullName>
    </alternativeName>
    <alternativeName>
        <fullName evidence="21">Cu(+)-exporting ATPase</fullName>
    </alternativeName>
</protein>
<dbReference type="InterPro" id="IPR036163">
    <property type="entry name" value="HMA_dom_sf"/>
</dbReference>
<evidence type="ECO:0000256" key="15">
    <source>
        <dbReference type="ARBA" id="ARBA00022967"/>
    </source>
</evidence>
<comment type="similarity">
    <text evidence="2 23">Belongs to the cation transport ATPase (P-type) (TC 3.A.3) family. Type IB subfamily.</text>
</comment>
<reference evidence="25 26" key="1">
    <citation type="submission" date="2018-07" db="EMBL/GenBank/DDBJ databases">
        <title>Motiliproteus coralliicola sp. nov., a bacterium isolated from Coral.</title>
        <authorList>
            <person name="Wang G."/>
        </authorList>
    </citation>
    <scope>NUCLEOTIDE SEQUENCE [LARGE SCALE GENOMIC DNA]</scope>
    <source>
        <strain evidence="25 26">C34</strain>
    </source>
</reference>
<dbReference type="InterPro" id="IPR036412">
    <property type="entry name" value="HAD-like_sf"/>
</dbReference>
<evidence type="ECO:0000256" key="3">
    <source>
        <dbReference type="ARBA" id="ARBA00012517"/>
    </source>
</evidence>
<dbReference type="FunFam" id="2.70.150.10:FF:000020">
    <property type="entry name" value="Copper-exporting P-type ATPase A"/>
    <property type="match status" value="1"/>
</dbReference>
<evidence type="ECO:0000313" key="26">
    <source>
        <dbReference type="Proteomes" id="UP000253769"/>
    </source>
</evidence>
<evidence type="ECO:0000256" key="8">
    <source>
        <dbReference type="ARBA" id="ARBA00022692"/>
    </source>
</evidence>
<dbReference type="AlphaFoldDB" id="A0A369WQJ7"/>
<dbReference type="GO" id="GO:0055070">
    <property type="term" value="P:copper ion homeostasis"/>
    <property type="evidence" value="ECO:0007669"/>
    <property type="project" value="TreeGrafter"/>
</dbReference>
<keyword evidence="19 23" id="KW-0472">Membrane</keyword>
<dbReference type="Pfam" id="PF00702">
    <property type="entry name" value="Hydrolase"/>
    <property type="match status" value="1"/>
</dbReference>
<dbReference type="InterPro" id="IPR023299">
    <property type="entry name" value="ATPase_P-typ_cyto_dom_N"/>
</dbReference>
<dbReference type="SUPFAM" id="SSF81665">
    <property type="entry name" value="Calcium ATPase, transmembrane domain M"/>
    <property type="match status" value="1"/>
</dbReference>
<comment type="caution">
    <text evidence="25">The sequence shown here is derived from an EMBL/GenBank/DDBJ whole genome shotgun (WGS) entry which is preliminary data.</text>
</comment>
<dbReference type="EC" id="7.2.2.8" evidence="3"/>
<dbReference type="Pfam" id="PF00403">
    <property type="entry name" value="HMA"/>
    <property type="match status" value="3"/>
</dbReference>
<gene>
    <name evidence="25" type="ORF">DV711_09725</name>
</gene>
<comment type="subcellular location">
    <subcellularLocation>
        <location evidence="1">Cell membrane</location>
        <topology evidence="1">Multi-pass membrane protein</topology>
    </subcellularLocation>
</comment>
<name>A0A369WQJ7_9GAMM</name>
<dbReference type="InterPro" id="IPR018303">
    <property type="entry name" value="ATPase_P-typ_P_site"/>
</dbReference>
<keyword evidence="9 23" id="KW-0479">Metal-binding</keyword>
<sequence length="930" mass="99400">MAYQLQLEGVSCNSCVNKIRRQIQQLDSDGDIQVDLETLQAQVNSRLALTEVIDTIAQLGYPASELQSKTSNRILLQLEGVSCNGCVNKIRQQIQQRDSDGDIQVDLDSLQAEVSSKLAEAEVLELIRALGYPAQVLEPSELTPLASCDSAGQDKLVPTTSVESPSAIPSPSIPIEAPASLTASVRDGSEPSIQLALSGLTCAACVSSVQKALDAVPGVDRAEINFANRTAQVMGSVTDAALIDAVIEAGYGAEAIQDPEQLERQQQQQRQQEMKEKRRNSLLALGLGLPMMAWGMAFGMAVETPTQQLGWGLVGLLTLLVMGFCGGHFFTGAWKTLRNRGANMDSLIALGTGSAWLYSMLVVLWPELLPAQSRGLYFEASALIIGLVNLGQVLELRARGQTQQAIRGLLDLQPKRARVLRDGIEQELAVELVQPGDLIRLRTGETVAVDGEVEQGDALLDESMLTGEPLPVAKTAGDAVAAGTMNTQGALLYRATRVGRDTVLAGIISMVQQAQNSKPPISRMADRVASVFVPVVILIALASAMLWWLLGPEPKAVYMLVSSVTVLIIACPCALGLATPISTMIGIGKAAELGVLIRNGDALQRASEITTLVLDKTGTLTQGRPDVVELELAESAESRQVLNLIHGLEKNSQHPLAAALNRYCDSQGVEPLDVQGFETLDGLGVRARTEAGESVLLGNRRLMQQQGIDLSPMAGVEQRWQQQAWTQVYLAYQGQLLAMVAITDPLREDAAPALQRLHRQGVKLVMLTGDNSASAEAVSQQLGIDEFQAELLPQHKLDYVAQLQQRGEVVAMVGDGINDAPALSLADVSFAIGSGTDVAIESADVALMHDSLDGLADAVELSRATLTNIRQNLWGAFIYNSIGIPIAAGLLFPLTGMLLNPVVAGLAMSLSSVTVVTNANRLRLFRVQRS</sequence>
<dbReference type="Gene3D" id="2.70.150.10">
    <property type="entry name" value="Calcium-transporting ATPase, cytoplasmic transduction domain A"/>
    <property type="match status" value="1"/>
</dbReference>